<reference evidence="1 2" key="1">
    <citation type="submission" date="2015-01" db="EMBL/GenBank/DDBJ databases">
        <title>The Genome Sequence of Capronia semiimmersa CBS27337.</title>
        <authorList>
            <consortium name="The Broad Institute Genomics Platform"/>
            <person name="Cuomo C."/>
            <person name="de Hoog S."/>
            <person name="Gorbushina A."/>
            <person name="Stielow B."/>
            <person name="Teixiera M."/>
            <person name="Abouelleil A."/>
            <person name="Chapman S.B."/>
            <person name="Priest M."/>
            <person name="Young S.K."/>
            <person name="Wortman J."/>
            <person name="Nusbaum C."/>
            <person name="Birren B."/>
        </authorList>
    </citation>
    <scope>NUCLEOTIDE SEQUENCE [LARGE SCALE GENOMIC DNA]</scope>
    <source>
        <strain evidence="1 2">CBS 27337</strain>
    </source>
</reference>
<dbReference type="NCBIfam" id="NF003816">
    <property type="entry name" value="PRK05406.1-5"/>
    <property type="match status" value="1"/>
</dbReference>
<dbReference type="SUPFAM" id="SSF88713">
    <property type="entry name" value="Glycoside hydrolase/deacetylase"/>
    <property type="match status" value="1"/>
</dbReference>
<proteinExistence type="predicted"/>
<dbReference type="PANTHER" id="PTHR30292">
    <property type="entry name" value="UNCHARACTERIZED PROTEIN YBGL-RELATED"/>
    <property type="match status" value="1"/>
</dbReference>
<dbReference type="EMBL" id="KN846960">
    <property type="protein sequence ID" value="KIW65510.1"/>
    <property type="molecule type" value="Genomic_DNA"/>
</dbReference>
<dbReference type="InterPro" id="IPR005501">
    <property type="entry name" value="LamB/YcsF/PxpA-like"/>
</dbReference>
<dbReference type="GO" id="GO:0005975">
    <property type="term" value="P:carbohydrate metabolic process"/>
    <property type="evidence" value="ECO:0007669"/>
    <property type="project" value="InterPro"/>
</dbReference>
<evidence type="ECO:0008006" key="3">
    <source>
        <dbReference type="Google" id="ProtNLM"/>
    </source>
</evidence>
<gene>
    <name evidence="1" type="ORF">PV04_07765</name>
</gene>
<dbReference type="Pfam" id="PF03746">
    <property type="entry name" value="LamB_YcsF"/>
    <property type="match status" value="1"/>
</dbReference>
<dbReference type="InterPro" id="IPR011330">
    <property type="entry name" value="Glyco_hydro/deAcase_b/a-brl"/>
</dbReference>
<evidence type="ECO:0000313" key="1">
    <source>
        <dbReference type="EMBL" id="KIW65510.1"/>
    </source>
</evidence>
<dbReference type="Gene3D" id="3.20.20.370">
    <property type="entry name" value="Glycoside hydrolase/deacetylase"/>
    <property type="match status" value="1"/>
</dbReference>
<sequence>MAMQLVGSLHPAAMEQVEYKSTMPMFLTGGGLAGFLNPSFLAKGTAMADQLVKKIELNVDCGEGFGRWKMGPDEEMMPYIDTANIACGFHAGDPATMVRMVRLCKKHGVKVGAHPGLPDLIGFGRRKMALDYHEVYCAVLYQVGALKAILDAEGMPLIHVKPHGELGMWTMRDPDILRACLDAIKPYGVPVYCADNPIHREVCAEYGVPFQKEVYVDINYDAEGRLVSVAESKMATPEDCAKRFTSIALEDSVEDINGNVRKMGLNGEPFGICLHSDMPTALDNVKAVRKAVDEANLKRGFTA</sequence>
<dbReference type="Proteomes" id="UP000054266">
    <property type="component" value="Unassembled WGS sequence"/>
</dbReference>
<name>A0A0D2FFF0_9EURO</name>
<protein>
    <recommendedName>
        <fullName evidence="3">Lactam utilization protein lamB</fullName>
    </recommendedName>
</protein>
<organism evidence="1 2">
    <name type="scientific">Phialophora macrospora</name>
    <dbReference type="NCBI Taxonomy" id="1851006"/>
    <lineage>
        <taxon>Eukaryota</taxon>
        <taxon>Fungi</taxon>
        <taxon>Dikarya</taxon>
        <taxon>Ascomycota</taxon>
        <taxon>Pezizomycotina</taxon>
        <taxon>Eurotiomycetes</taxon>
        <taxon>Chaetothyriomycetidae</taxon>
        <taxon>Chaetothyriales</taxon>
        <taxon>Herpotrichiellaceae</taxon>
        <taxon>Phialophora</taxon>
    </lineage>
</organism>
<dbReference type="PANTHER" id="PTHR30292:SF0">
    <property type="entry name" value="5-OXOPROLINASE SUBUNIT A"/>
    <property type="match status" value="1"/>
</dbReference>
<accession>A0A0D2FFF0</accession>
<evidence type="ECO:0000313" key="2">
    <source>
        <dbReference type="Proteomes" id="UP000054266"/>
    </source>
</evidence>
<dbReference type="NCBIfam" id="NF003814">
    <property type="entry name" value="PRK05406.1-3"/>
    <property type="match status" value="1"/>
</dbReference>
<dbReference type="HOGENOM" id="CLU_069535_0_0_1"/>
<dbReference type="AlphaFoldDB" id="A0A0D2FFF0"/>
<keyword evidence="2" id="KW-1185">Reference proteome</keyword>
<dbReference type="STRING" id="5601.A0A0D2FFF0"/>